<feature type="non-terminal residue" evidence="2">
    <location>
        <position position="1"/>
    </location>
</feature>
<dbReference type="InterPro" id="IPR051029">
    <property type="entry name" value="mRNA_Capping_Enz/RNA_Phosphat"/>
</dbReference>
<dbReference type="InterPro" id="IPR001339">
    <property type="entry name" value="mRNA_cap_enzyme_adenylation"/>
</dbReference>
<dbReference type="GO" id="GO:0006370">
    <property type="term" value="P:7-methylguanosine mRNA capping"/>
    <property type="evidence" value="ECO:0007669"/>
    <property type="project" value="InterPro"/>
</dbReference>
<dbReference type="GO" id="GO:0004484">
    <property type="term" value="F:mRNA guanylyltransferase activity"/>
    <property type="evidence" value="ECO:0007669"/>
    <property type="project" value="InterPro"/>
</dbReference>
<name>A0A8S2YU12_9BILA</name>
<dbReference type="EMBL" id="CAJOBA010115564">
    <property type="protein sequence ID" value="CAF4566348.1"/>
    <property type="molecule type" value="Genomic_DNA"/>
</dbReference>
<dbReference type="Proteomes" id="UP000682733">
    <property type="component" value="Unassembled WGS sequence"/>
</dbReference>
<comment type="caution">
    <text evidence="2">The sequence shown here is derived from an EMBL/GenBank/DDBJ whole genome shotgun (WGS) entry which is preliminary data.</text>
</comment>
<evidence type="ECO:0000259" key="1">
    <source>
        <dbReference type="Pfam" id="PF01331"/>
    </source>
</evidence>
<dbReference type="Gene3D" id="3.30.470.30">
    <property type="entry name" value="DNA ligase/mRNA capping enzyme"/>
    <property type="match status" value="1"/>
</dbReference>
<sequence>VQSPYMVSWKADGTRYMMLIEEQDKIYMFDRDNNAFHIPHLHFPKDSDLNSHITDTLVDGELVSDKVNGTIVPRYLIYDIVTYEVKFLFEQMKS</sequence>
<dbReference type="GO" id="GO:0005524">
    <property type="term" value="F:ATP binding"/>
    <property type="evidence" value="ECO:0007669"/>
    <property type="project" value="InterPro"/>
</dbReference>
<protein>
    <recommendedName>
        <fullName evidence="1">mRNA capping enzyme adenylation domain-containing protein</fullName>
    </recommendedName>
</protein>
<dbReference type="PANTHER" id="PTHR10367">
    <property type="entry name" value="MRNA-CAPPING ENZYME"/>
    <property type="match status" value="1"/>
</dbReference>
<evidence type="ECO:0000313" key="3">
    <source>
        <dbReference type="Proteomes" id="UP000682733"/>
    </source>
</evidence>
<accession>A0A8S2YU12</accession>
<dbReference type="SUPFAM" id="SSF56091">
    <property type="entry name" value="DNA ligase/mRNA capping enzyme, catalytic domain"/>
    <property type="match status" value="1"/>
</dbReference>
<dbReference type="Pfam" id="PF01331">
    <property type="entry name" value="mRNA_cap_enzyme"/>
    <property type="match status" value="1"/>
</dbReference>
<dbReference type="AlphaFoldDB" id="A0A8S2YU12"/>
<reference evidence="2" key="1">
    <citation type="submission" date="2021-02" db="EMBL/GenBank/DDBJ databases">
        <authorList>
            <person name="Nowell W R."/>
        </authorList>
    </citation>
    <scope>NUCLEOTIDE SEQUENCE</scope>
</reference>
<organism evidence="2 3">
    <name type="scientific">Didymodactylos carnosus</name>
    <dbReference type="NCBI Taxonomy" id="1234261"/>
    <lineage>
        <taxon>Eukaryota</taxon>
        <taxon>Metazoa</taxon>
        <taxon>Spiralia</taxon>
        <taxon>Gnathifera</taxon>
        <taxon>Rotifera</taxon>
        <taxon>Eurotatoria</taxon>
        <taxon>Bdelloidea</taxon>
        <taxon>Philodinida</taxon>
        <taxon>Philodinidae</taxon>
        <taxon>Didymodactylos</taxon>
    </lineage>
</organism>
<evidence type="ECO:0000313" key="2">
    <source>
        <dbReference type="EMBL" id="CAF4566348.1"/>
    </source>
</evidence>
<feature type="domain" description="mRNA capping enzyme adenylation" evidence="1">
    <location>
        <begin position="2"/>
        <end position="88"/>
    </location>
</feature>
<dbReference type="PANTHER" id="PTHR10367:SF17">
    <property type="entry name" value="MRNA-CAPPING ENZYME"/>
    <property type="match status" value="1"/>
</dbReference>
<proteinExistence type="predicted"/>
<gene>
    <name evidence="2" type="ORF">TMI583_LOCUS50050</name>
</gene>